<name>G2E6S0_9GAMM</name>
<dbReference type="GO" id="GO:0030246">
    <property type="term" value="F:carbohydrate binding"/>
    <property type="evidence" value="ECO:0007669"/>
    <property type="project" value="UniProtKB-UniRule"/>
</dbReference>
<dbReference type="PATRIC" id="fig|765913.3.peg.4055"/>
<keyword evidence="3 4" id="KW-0413">Isomerase</keyword>
<evidence type="ECO:0000313" key="6">
    <source>
        <dbReference type="EMBL" id="EGV28217.1"/>
    </source>
</evidence>
<comment type="similarity">
    <text evidence="2 4">Belongs to the glucose-6-phosphate 1-epimerase family.</text>
</comment>
<dbReference type="InterPro" id="IPR025532">
    <property type="entry name" value="G6P_1-epimerase"/>
</dbReference>
<dbReference type="Pfam" id="PF01263">
    <property type="entry name" value="Aldose_epim"/>
    <property type="match status" value="1"/>
</dbReference>
<evidence type="ECO:0000256" key="5">
    <source>
        <dbReference type="PIRSR" id="PIRSR016020-1"/>
    </source>
</evidence>
<dbReference type="Gene3D" id="2.70.98.10">
    <property type="match status" value="1"/>
</dbReference>
<evidence type="ECO:0000313" key="7">
    <source>
        <dbReference type="Proteomes" id="UP000004200"/>
    </source>
</evidence>
<dbReference type="PIRSF" id="PIRSF016020">
    <property type="entry name" value="PHexose_mutarotase"/>
    <property type="match status" value="1"/>
</dbReference>
<accession>G2E6S0</accession>
<evidence type="ECO:0000256" key="1">
    <source>
        <dbReference type="ARBA" id="ARBA00001096"/>
    </source>
</evidence>
<dbReference type="eggNOG" id="COG0676">
    <property type="taxonomic scope" value="Bacteria"/>
</dbReference>
<protein>
    <recommendedName>
        <fullName evidence="4">Putative glucose-6-phosphate 1-epimerase</fullName>
        <ecNumber evidence="4">5.1.3.15</ecNumber>
    </recommendedName>
</protein>
<evidence type="ECO:0000256" key="4">
    <source>
        <dbReference type="PIRNR" id="PIRNR016020"/>
    </source>
</evidence>
<dbReference type="EMBL" id="AFWT01000043">
    <property type="protein sequence ID" value="EGV28217.1"/>
    <property type="molecule type" value="Genomic_DNA"/>
</dbReference>
<sequence length="301" mass="32814">MTSEQLNAEFGIPEHLVFLDGPGGLVQARMTCPWGAAVVSTYAAQVLSYVPAGAAQDLLFVSEQANYQAGKAIKGGMPVCWPWFGPDPQGMGRPQHGFVRNRQWQVTGSHRSANGEIRLVLGVTDTDETRQLWPSAFALRIEITLGQALQVTLVTENRSDAAMEIGQALHTYFRVGDVNRARVVGLEGVTYIDKLDGGIEKVQRGTVTVSGPLDRIYLEPTTELVLEDPVFERAIKIRSNGSRSAVVWNPWVEQAAAMGDFGDLEYLQMLCVETTNAGPDRVSIAPGGTYRLGVDIQAKRI</sequence>
<dbReference type="EC" id="5.1.3.15" evidence="4"/>
<gene>
    <name evidence="6" type="ORF">ThidrDRAFT_3983</name>
</gene>
<dbReference type="SUPFAM" id="SSF74650">
    <property type="entry name" value="Galactose mutarotase-like"/>
    <property type="match status" value="1"/>
</dbReference>
<feature type="active site" evidence="5">
    <location>
        <position position="170"/>
    </location>
</feature>
<dbReference type="PANTHER" id="PTHR11122:SF13">
    <property type="entry name" value="GLUCOSE-6-PHOSPHATE 1-EPIMERASE"/>
    <property type="match status" value="1"/>
</dbReference>
<dbReference type="GO" id="GO:0047938">
    <property type="term" value="F:glucose-6-phosphate 1-epimerase activity"/>
    <property type="evidence" value="ECO:0007669"/>
    <property type="project" value="UniProtKB-UniRule"/>
</dbReference>
<dbReference type="AlphaFoldDB" id="G2E6S0"/>
<evidence type="ECO:0000256" key="3">
    <source>
        <dbReference type="ARBA" id="ARBA00023235"/>
    </source>
</evidence>
<comment type="catalytic activity">
    <reaction evidence="1">
        <text>alpha-D-glucose 6-phosphate = beta-D-glucose 6-phosphate</text>
        <dbReference type="Rhea" id="RHEA:16249"/>
        <dbReference type="ChEBI" id="CHEBI:58225"/>
        <dbReference type="ChEBI" id="CHEBI:58247"/>
        <dbReference type="EC" id="5.1.3.15"/>
    </reaction>
</comment>
<evidence type="ECO:0000256" key="2">
    <source>
        <dbReference type="ARBA" id="ARBA00005866"/>
    </source>
</evidence>
<keyword evidence="7" id="KW-1185">Reference proteome</keyword>
<feature type="active site" evidence="5">
    <location>
        <position position="273"/>
    </location>
</feature>
<dbReference type="InterPro" id="IPR011013">
    <property type="entry name" value="Gal_mutarotase_sf_dom"/>
</dbReference>
<proteinExistence type="inferred from homology"/>
<dbReference type="GO" id="GO:0005975">
    <property type="term" value="P:carbohydrate metabolic process"/>
    <property type="evidence" value="ECO:0007669"/>
    <property type="project" value="InterPro"/>
</dbReference>
<dbReference type="InterPro" id="IPR014718">
    <property type="entry name" value="GH-type_carb-bd"/>
</dbReference>
<dbReference type="InterPro" id="IPR008183">
    <property type="entry name" value="Aldose_1/G6P_1-epimerase"/>
</dbReference>
<dbReference type="Proteomes" id="UP000004200">
    <property type="component" value="Unassembled WGS sequence"/>
</dbReference>
<organism evidence="6 7">
    <name type="scientific">Thiorhodococcus drewsii AZ1</name>
    <dbReference type="NCBI Taxonomy" id="765913"/>
    <lineage>
        <taxon>Bacteria</taxon>
        <taxon>Pseudomonadati</taxon>
        <taxon>Pseudomonadota</taxon>
        <taxon>Gammaproteobacteria</taxon>
        <taxon>Chromatiales</taxon>
        <taxon>Chromatiaceae</taxon>
        <taxon>Thiorhodococcus</taxon>
    </lineage>
</organism>
<reference evidence="6 7" key="1">
    <citation type="submission" date="2011-06" db="EMBL/GenBank/DDBJ databases">
        <title>The draft genome of Thiorhodococcus drewsii AZ1.</title>
        <authorList>
            <consortium name="US DOE Joint Genome Institute (JGI-PGF)"/>
            <person name="Lucas S."/>
            <person name="Han J."/>
            <person name="Lapidus A."/>
            <person name="Cheng J.-F."/>
            <person name="Goodwin L."/>
            <person name="Pitluck S."/>
            <person name="Peters L."/>
            <person name="Land M.L."/>
            <person name="Hauser L."/>
            <person name="Vogl K."/>
            <person name="Liu Z."/>
            <person name="Imhoff J."/>
            <person name="Thiel V."/>
            <person name="Frigaard N.-U."/>
            <person name="Bryant D.A."/>
            <person name="Woyke T.J."/>
        </authorList>
    </citation>
    <scope>NUCLEOTIDE SEQUENCE [LARGE SCALE GENOMIC DNA]</scope>
    <source>
        <strain evidence="6 7">AZ1</strain>
    </source>
</reference>
<dbReference type="CDD" id="cd09020">
    <property type="entry name" value="D-hex-6-P-epi_like"/>
    <property type="match status" value="1"/>
</dbReference>
<dbReference type="PANTHER" id="PTHR11122">
    <property type="entry name" value="APOSPORY-ASSOCIATED PROTEIN C-RELATED"/>
    <property type="match status" value="1"/>
</dbReference>
<dbReference type="STRING" id="765913.ThidrDRAFT_3983"/>
<comment type="caution">
    <text evidence="6">The sequence shown here is derived from an EMBL/GenBank/DDBJ whole genome shotgun (WGS) entry which is preliminary data.</text>
</comment>
<dbReference type="OrthoDB" id="9790727at2"/>
<dbReference type="RefSeq" id="WP_007042696.1">
    <property type="nucleotide sequence ID" value="NZ_AFWT01000043.1"/>
</dbReference>